<dbReference type="Pfam" id="PF18922">
    <property type="entry name" value="DUF5672"/>
    <property type="match status" value="1"/>
</dbReference>
<protein>
    <recommendedName>
        <fullName evidence="2">DUF5672 domain-containing protein</fullName>
    </recommendedName>
</protein>
<dbReference type="EMBL" id="CAMGZC010000621">
    <property type="protein sequence ID" value="CAI0648910.1"/>
    <property type="molecule type" value="Genomic_DNA"/>
</dbReference>
<feature type="domain" description="DUF5672" evidence="2">
    <location>
        <begin position="150"/>
        <end position="290"/>
    </location>
</feature>
<name>A0A9W4RWJ8_9PEZI</name>
<reference evidence="3" key="1">
    <citation type="submission" date="2022-08" db="EMBL/GenBank/DDBJ databases">
        <authorList>
            <person name="Giroux E."/>
            <person name="Giroux E."/>
        </authorList>
    </citation>
    <scope>NUCLEOTIDE SEQUENCE</scope>
    <source>
        <strain evidence="3">H1091258</strain>
    </source>
</reference>
<keyword evidence="4" id="KW-1185">Reference proteome</keyword>
<sequence length="492" mass="55541">MAAATSSTSAFAITKGKLLLLASLAITFVFPPAYAIMCSSTQWWFAHILPGYQPMIKAQFRSRLDEARQKIPKIKVDWNPTDDPRARYNASKLALIIEPRPLPHLVPQLLHMTSVVPPDWRFLFIGSNKSTVSISRSYGVKHQQIIGKLDLMVLPEPWSIESKEHIYRLLTDRRFYDEFLPGVEWILKFESDSILCSNSPTSLNEWLDWSWAGAPKTPDDRFSGNGGLSLRRVSSIKRVLQFQERYNNTEAEDEWYGKRLWVMQGEKVAHGKKGALAVEEVYMEKPMGYHIPDGGKNLPDKVWKNPTQRKKIFDYCPEVSLIMDMKLERERCDGDNREGGIGPTDAEKEQAEKEAKQKAEEQAKAKAEEDERRKKEGEAEAARQAEEERKKQEEQRKQQEEQQKQEQQKQEQQKQAGGDAQNKPADTKANGLDDLDENDLDEMLKLDYGLGGDGSSPSGPGSTDDADAKAKAMAEEAKAIAAAKESGSTQPL</sequence>
<comment type="caution">
    <text evidence="3">The sequence shown here is derived from an EMBL/GenBank/DDBJ whole genome shotgun (WGS) entry which is preliminary data.</text>
</comment>
<feature type="compositionally biased region" description="Basic and acidic residues" evidence="1">
    <location>
        <begin position="466"/>
        <end position="478"/>
    </location>
</feature>
<gene>
    <name evidence="3" type="ORF">CGXH109_LOCUS80624</name>
</gene>
<evidence type="ECO:0000256" key="1">
    <source>
        <dbReference type="SAM" id="MobiDB-lite"/>
    </source>
</evidence>
<proteinExistence type="predicted"/>
<feature type="compositionally biased region" description="Basic and acidic residues" evidence="1">
    <location>
        <begin position="345"/>
        <end position="412"/>
    </location>
</feature>
<feature type="region of interest" description="Disordered" evidence="1">
    <location>
        <begin position="333"/>
        <end position="492"/>
    </location>
</feature>
<dbReference type="AlphaFoldDB" id="A0A9W4RWJ8"/>
<accession>A0A9W4RWJ8</accession>
<dbReference type="Proteomes" id="UP001152533">
    <property type="component" value="Unassembled WGS sequence"/>
</dbReference>
<evidence type="ECO:0000313" key="4">
    <source>
        <dbReference type="Proteomes" id="UP001152533"/>
    </source>
</evidence>
<dbReference type="InterPro" id="IPR043729">
    <property type="entry name" value="DUF5672"/>
</dbReference>
<evidence type="ECO:0000259" key="2">
    <source>
        <dbReference type="Pfam" id="PF18922"/>
    </source>
</evidence>
<organism evidence="3 4">
    <name type="scientific">Colletotrichum noveboracense</name>
    <dbReference type="NCBI Taxonomy" id="2664923"/>
    <lineage>
        <taxon>Eukaryota</taxon>
        <taxon>Fungi</taxon>
        <taxon>Dikarya</taxon>
        <taxon>Ascomycota</taxon>
        <taxon>Pezizomycotina</taxon>
        <taxon>Sordariomycetes</taxon>
        <taxon>Hypocreomycetidae</taxon>
        <taxon>Glomerellales</taxon>
        <taxon>Glomerellaceae</taxon>
        <taxon>Colletotrichum</taxon>
        <taxon>Colletotrichum gloeosporioides species complex</taxon>
    </lineage>
</organism>
<evidence type="ECO:0000313" key="3">
    <source>
        <dbReference type="EMBL" id="CAI0648910.1"/>
    </source>
</evidence>